<gene>
    <name evidence="1" type="ORF">PG996_014412</name>
</gene>
<comment type="caution">
    <text evidence="1">The sequence shown here is derived from an EMBL/GenBank/DDBJ whole genome shotgun (WGS) entry which is preliminary data.</text>
</comment>
<dbReference type="PANTHER" id="PTHR44942">
    <property type="entry name" value="METHYLTRANSF_11 DOMAIN-CONTAINING PROTEIN"/>
    <property type="match status" value="1"/>
</dbReference>
<keyword evidence="2" id="KW-1185">Reference proteome</keyword>
<dbReference type="SUPFAM" id="SSF53335">
    <property type="entry name" value="S-adenosyl-L-methionine-dependent methyltransferases"/>
    <property type="match status" value="1"/>
</dbReference>
<proteinExistence type="predicted"/>
<dbReference type="InterPro" id="IPR051052">
    <property type="entry name" value="Diverse_substrate_MTase"/>
</dbReference>
<dbReference type="PANTHER" id="PTHR44942:SF10">
    <property type="entry name" value="METHYLTRANSFERASE TYPE 11 DOMAIN-CONTAINING PROTEIN"/>
    <property type="match status" value="1"/>
</dbReference>
<dbReference type="EMBL" id="JAQQWM010000009">
    <property type="protein sequence ID" value="KAK8046348.1"/>
    <property type="molecule type" value="Genomic_DNA"/>
</dbReference>
<sequence length="69" mass="7483">MADPTFRNYTPQQAASYAAHRWEYELDIYKEVLAYHTSHGGALGTVLDVGCGTGSATRRLAGYFARAAG</sequence>
<protein>
    <submittedName>
        <fullName evidence="1">Methyltransferase tdiE</fullName>
    </submittedName>
</protein>
<dbReference type="GO" id="GO:0008168">
    <property type="term" value="F:methyltransferase activity"/>
    <property type="evidence" value="ECO:0007669"/>
    <property type="project" value="UniProtKB-KW"/>
</dbReference>
<accession>A0ABR1TI82</accession>
<name>A0ABR1TI82_9PEZI</name>
<dbReference type="Proteomes" id="UP001446871">
    <property type="component" value="Unassembled WGS sequence"/>
</dbReference>
<keyword evidence="1" id="KW-0808">Transferase</keyword>
<evidence type="ECO:0000313" key="2">
    <source>
        <dbReference type="Proteomes" id="UP001446871"/>
    </source>
</evidence>
<dbReference type="InterPro" id="IPR029063">
    <property type="entry name" value="SAM-dependent_MTases_sf"/>
</dbReference>
<reference evidence="1 2" key="1">
    <citation type="submission" date="2023-01" db="EMBL/GenBank/DDBJ databases">
        <title>Analysis of 21 Apiospora genomes using comparative genomics revels a genus with tremendous synthesis potential of carbohydrate active enzymes and secondary metabolites.</title>
        <authorList>
            <person name="Sorensen T."/>
        </authorList>
    </citation>
    <scope>NUCLEOTIDE SEQUENCE [LARGE SCALE GENOMIC DNA]</scope>
    <source>
        <strain evidence="1 2">CBS 83171</strain>
    </source>
</reference>
<keyword evidence="1" id="KW-0489">Methyltransferase</keyword>
<dbReference type="Gene3D" id="3.40.50.150">
    <property type="entry name" value="Vaccinia Virus protein VP39"/>
    <property type="match status" value="1"/>
</dbReference>
<evidence type="ECO:0000313" key="1">
    <source>
        <dbReference type="EMBL" id="KAK8046348.1"/>
    </source>
</evidence>
<organism evidence="1 2">
    <name type="scientific">Apiospora saccharicola</name>
    <dbReference type="NCBI Taxonomy" id="335842"/>
    <lineage>
        <taxon>Eukaryota</taxon>
        <taxon>Fungi</taxon>
        <taxon>Dikarya</taxon>
        <taxon>Ascomycota</taxon>
        <taxon>Pezizomycotina</taxon>
        <taxon>Sordariomycetes</taxon>
        <taxon>Xylariomycetidae</taxon>
        <taxon>Amphisphaeriales</taxon>
        <taxon>Apiosporaceae</taxon>
        <taxon>Apiospora</taxon>
    </lineage>
</organism>
<dbReference type="GO" id="GO:0032259">
    <property type="term" value="P:methylation"/>
    <property type="evidence" value="ECO:0007669"/>
    <property type="project" value="UniProtKB-KW"/>
</dbReference>